<evidence type="ECO:0000313" key="1">
    <source>
        <dbReference type="EMBL" id="GJH17374.1"/>
    </source>
</evidence>
<evidence type="ECO:0000313" key="2">
    <source>
        <dbReference type="Proteomes" id="UP001055013"/>
    </source>
</evidence>
<protein>
    <submittedName>
        <fullName evidence="1">Uncharacterized protein</fullName>
    </submittedName>
</protein>
<gene>
    <name evidence="1" type="ORF">CBA19CS22_12550</name>
</gene>
<dbReference type="Proteomes" id="UP001055013">
    <property type="component" value="Unassembled WGS sequence"/>
</dbReference>
<sequence>MNPFSFDVPNILAGALNGEEESLFRVVGHFVESNPMSTWLLRVYKEHPSGARDLSSHHPGTLEAKIGGELRLVPDCIHQAVETSALSNLDNEVLQQRKQLLGWLVDEDVRQSILNKEERGKLLQKRAAEVGVSHTDLYPLLFWFLRNGMGSDALLPRRGGGAGKLRLDGDQKMGRPNAFAQDNPNSNLKGHIRTSESQSKIEDAATLMAKEGVTYNAAWLQTFPDESNAPSQSTFYKQVRSEIQRRRSISEVVGSEFFRDHVQTYMSSEVPDRLLPGDRFTADGSPGKFQLVSASNRRKRIGKPLLILVIDEASEYIVAVFATLLTESWAAYKKALLMAFTSKGEMMKALGLPEDTLCHFAKCRALSVDRGPANSLQAQHALCERLNIHHLPCPPGQPRARAIGESINNAIHRALSVFPGGSTRSRKPREVQRAKRARRNARFSLREYWIQAICFAETWNKTASVAHLYTSKMHEAEPKVEQTPEGIMRWGLQLRRAAQKHQVNRDELYRDLLDKLPTRKMRIDGIHYGPRAVYSSHAYREERDARVAAQYGTRKKDPSITPYRDSFDPDVLYFEGLNGDLIRVWRKGKEGRWEGYLPEEVDALGHLAAEARKEHIRSETRRRRVEASVRKSAKQAIGEIARNVLSPSSRDSIRANRYSESKAEANANRDEGRKHLTNFMETFNRRPTPARLVPPISPEDGQADLDDEEMEAGDAEEARLSDERFRRNFDQILSPPHARARKGKSRS</sequence>
<comment type="caution">
    <text evidence="1">The sequence shown here is derived from an EMBL/GenBank/DDBJ whole genome shotgun (WGS) entry which is preliminary data.</text>
</comment>
<proteinExistence type="predicted"/>
<reference evidence="1" key="1">
    <citation type="submission" date="2021-09" db="EMBL/GenBank/DDBJ databases">
        <title>Isolation and characterization of 3-chlorobenzoate degrading bacteria from soils in Shizuoka.</title>
        <authorList>
            <person name="Ifat A."/>
            <person name="Ogawa N."/>
            <person name="Kimbara K."/>
            <person name="Moriuchi R."/>
            <person name="Dohra H."/>
            <person name="Shintani M."/>
        </authorList>
    </citation>
    <scope>NUCLEOTIDE SEQUENCE</scope>
    <source>
        <strain evidence="1">19CS2-2</strain>
    </source>
</reference>
<dbReference type="EMBL" id="BPUR01000005">
    <property type="protein sequence ID" value="GJH17374.1"/>
    <property type="molecule type" value="Genomic_DNA"/>
</dbReference>
<keyword evidence="2" id="KW-1185">Reference proteome</keyword>
<accession>A0ACB5QRP3</accession>
<name>A0ACB5QRP3_9BURK</name>
<organism evidence="1 2">
    <name type="scientific">Caballeronia novacaledonica</name>
    <dbReference type="NCBI Taxonomy" id="1544861"/>
    <lineage>
        <taxon>Bacteria</taxon>
        <taxon>Pseudomonadati</taxon>
        <taxon>Pseudomonadota</taxon>
        <taxon>Betaproteobacteria</taxon>
        <taxon>Burkholderiales</taxon>
        <taxon>Burkholderiaceae</taxon>
        <taxon>Caballeronia</taxon>
    </lineage>
</organism>